<dbReference type="PANTHER" id="PTHR46211:SF14">
    <property type="entry name" value="GLYCEROPHOSPHODIESTER PHOSPHODIESTERASE"/>
    <property type="match status" value="1"/>
</dbReference>
<evidence type="ECO:0000259" key="2">
    <source>
        <dbReference type="PROSITE" id="PS51704"/>
    </source>
</evidence>
<dbReference type="Pfam" id="PF03009">
    <property type="entry name" value="GDPD"/>
    <property type="match status" value="1"/>
</dbReference>
<dbReference type="EMBL" id="ML213595">
    <property type="protein sequence ID" value="TFK41298.1"/>
    <property type="molecule type" value="Genomic_DNA"/>
</dbReference>
<protein>
    <submittedName>
        <fullName evidence="3">PLC-like phosphodiesterase</fullName>
    </submittedName>
</protein>
<dbReference type="GO" id="GO:0006629">
    <property type="term" value="P:lipid metabolic process"/>
    <property type="evidence" value="ECO:0007669"/>
    <property type="project" value="InterPro"/>
</dbReference>
<name>A0A5C3MBU2_9AGAR</name>
<evidence type="ECO:0000313" key="3">
    <source>
        <dbReference type="EMBL" id="TFK41298.1"/>
    </source>
</evidence>
<dbReference type="InterPro" id="IPR030395">
    <property type="entry name" value="GP_PDE_dom"/>
</dbReference>
<dbReference type="Proteomes" id="UP000308652">
    <property type="component" value="Unassembled WGS sequence"/>
</dbReference>
<dbReference type="AlphaFoldDB" id="A0A5C3MBU2"/>
<dbReference type="PROSITE" id="PS51704">
    <property type="entry name" value="GP_PDE"/>
    <property type="match status" value="1"/>
</dbReference>
<dbReference type="STRING" id="68775.A0A5C3MBU2"/>
<evidence type="ECO:0000313" key="4">
    <source>
        <dbReference type="Proteomes" id="UP000308652"/>
    </source>
</evidence>
<dbReference type="Gene3D" id="3.20.20.190">
    <property type="entry name" value="Phosphatidylinositol (PI) phosphodiesterase"/>
    <property type="match status" value="1"/>
</dbReference>
<dbReference type="SUPFAM" id="SSF51695">
    <property type="entry name" value="PLC-like phosphodiesterases"/>
    <property type="match status" value="1"/>
</dbReference>
<gene>
    <name evidence="3" type="ORF">BDQ12DRAFT_647216</name>
</gene>
<dbReference type="InterPro" id="IPR017946">
    <property type="entry name" value="PLC-like_Pdiesterase_TIM-brl"/>
</dbReference>
<proteinExistence type="predicted"/>
<accession>A0A5C3MBU2</accession>
<keyword evidence="1" id="KW-0812">Transmembrane</keyword>
<evidence type="ECO:0000256" key="1">
    <source>
        <dbReference type="SAM" id="Phobius"/>
    </source>
</evidence>
<dbReference type="GO" id="GO:0008081">
    <property type="term" value="F:phosphoric diester hydrolase activity"/>
    <property type="evidence" value="ECO:0007669"/>
    <property type="project" value="InterPro"/>
</dbReference>
<keyword evidence="1" id="KW-0472">Membrane</keyword>
<keyword evidence="4" id="KW-1185">Reference proteome</keyword>
<dbReference type="OrthoDB" id="1058301at2759"/>
<dbReference type="PANTHER" id="PTHR46211">
    <property type="entry name" value="GLYCEROPHOSPHORYL DIESTER PHOSPHODIESTERASE"/>
    <property type="match status" value="1"/>
</dbReference>
<feature type="domain" description="GP-PDE" evidence="2">
    <location>
        <begin position="98"/>
        <end position="409"/>
    </location>
</feature>
<keyword evidence="1" id="KW-1133">Transmembrane helix</keyword>
<organism evidence="3 4">
    <name type="scientific">Crucibulum laeve</name>
    <dbReference type="NCBI Taxonomy" id="68775"/>
    <lineage>
        <taxon>Eukaryota</taxon>
        <taxon>Fungi</taxon>
        <taxon>Dikarya</taxon>
        <taxon>Basidiomycota</taxon>
        <taxon>Agaricomycotina</taxon>
        <taxon>Agaricomycetes</taxon>
        <taxon>Agaricomycetidae</taxon>
        <taxon>Agaricales</taxon>
        <taxon>Agaricineae</taxon>
        <taxon>Nidulariaceae</taxon>
        <taxon>Crucibulum</taxon>
    </lineage>
</organism>
<sequence length="436" mass="48964">MKATRKSPSFTENRTWQLYQEDALPTIIAYPWLRFLSYTRWRERDELLGTTVLSRLFSTHLGIALFIMLSFLAFILLCVQAGSILSAPTKAPVYAKYFDVQGHRGGRGEAIENTLPAFAWGLIDGVTTLELDNGISKDGHVIVWHDEQISATKCNDTKPAFKNDLDFPYVGKYIANLTLAQIKTLDCGSKRLNDFPLQLTYPGTKLSTLNELFDFASCADPKHDLLWNIESKINPVQPNITRSVDDFVENQHAAFLASGYPRSQITYQSFDWRSIIRMKAKDPQIPTSALISYDNIYNADNSTNRAWFAGINIDDFPGATLGERIAEAAKTTGADVLSPSAVSLTSKSVDPALDGYVPFTTKEMISRAHELGMTVRPWTVDRHNIAEQLLEWKADGIISDYPHLVRNLVQQKGFRVAPKISKSKVLECLNKHLKKQ</sequence>
<feature type="transmembrane region" description="Helical" evidence="1">
    <location>
        <begin position="63"/>
        <end position="85"/>
    </location>
</feature>
<reference evidence="3 4" key="1">
    <citation type="journal article" date="2019" name="Nat. Ecol. Evol.">
        <title>Megaphylogeny resolves global patterns of mushroom evolution.</title>
        <authorList>
            <person name="Varga T."/>
            <person name="Krizsan K."/>
            <person name="Foldi C."/>
            <person name="Dima B."/>
            <person name="Sanchez-Garcia M."/>
            <person name="Sanchez-Ramirez S."/>
            <person name="Szollosi G.J."/>
            <person name="Szarkandi J.G."/>
            <person name="Papp V."/>
            <person name="Albert L."/>
            <person name="Andreopoulos W."/>
            <person name="Angelini C."/>
            <person name="Antonin V."/>
            <person name="Barry K.W."/>
            <person name="Bougher N.L."/>
            <person name="Buchanan P."/>
            <person name="Buyck B."/>
            <person name="Bense V."/>
            <person name="Catcheside P."/>
            <person name="Chovatia M."/>
            <person name="Cooper J."/>
            <person name="Damon W."/>
            <person name="Desjardin D."/>
            <person name="Finy P."/>
            <person name="Geml J."/>
            <person name="Haridas S."/>
            <person name="Hughes K."/>
            <person name="Justo A."/>
            <person name="Karasinski D."/>
            <person name="Kautmanova I."/>
            <person name="Kiss B."/>
            <person name="Kocsube S."/>
            <person name="Kotiranta H."/>
            <person name="LaButti K.M."/>
            <person name="Lechner B.E."/>
            <person name="Liimatainen K."/>
            <person name="Lipzen A."/>
            <person name="Lukacs Z."/>
            <person name="Mihaltcheva S."/>
            <person name="Morgado L.N."/>
            <person name="Niskanen T."/>
            <person name="Noordeloos M.E."/>
            <person name="Ohm R.A."/>
            <person name="Ortiz-Santana B."/>
            <person name="Ovrebo C."/>
            <person name="Racz N."/>
            <person name="Riley R."/>
            <person name="Savchenko A."/>
            <person name="Shiryaev A."/>
            <person name="Soop K."/>
            <person name="Spirin V."/>
            <person name="Szebenyi C."/>
            <person name="Tomsovsky M."/>
            <person name="Tulloss R.E."/>
            <person name="Uehling J."/>
            <person name="Grigoriev I.V."/>
            <person name="Vagvolgyi C."/>
            <person name="Papp T."/>
            <person name="Martin F.M."/>
            <person name="Miettinen O."/>
            <person name="Hibbett D.S."/>
            <person name="Nagy L.G."/>
        </authorList>
    </citation>
    <scope>NUCLEOTIDE SEQUENCE [LARGE SCALE GENOMIC DNA]</scope>
    <source>
        <strain evidence="3 4">CBS 166.37</strain>
    </source>
</reference>